<dbReference type="AlphaFoldDB" id="A0A395W5V7"/>
<protein>
    <submittedName>
        <fullName evidence="4">ImmA/IrrE family metallo-endopeptidase</fullName>
    </submittedName>
</protein>
<organism evidence="4 5">
    <name type="scientific">Holdemanella biformis</name>
    <dbReference type="NCBI Taxonomy" id="1735"/>
    <lineage>
        <taxon>Bacteria</taxon>
        <taxon>Bacillati</taxon>
        <taxon>Bacillota</taxon>
        <taxon>Erysipelotrichia</taxon>
        <taxon>Erysipelotrichales</taxon>
        <taxon>Erysipelotrichaceae</taxon>
        <taxon>Holdemanella</taxon>
    </lineage>
</organism>
<dbReference type="InterPro" id="IPR010359">
    <property type="entry name" value="IrrE_HExxH"/>
</dbReference>
<dbReference type="InterPro" id="IPR054203">
    <property type="entry name" value="DUF6908"/>
</dbReference>
<gene>
    <name evidence="4" type="ORF">DWW32_08250</name>
</gene>
<feature type="domain" description="DUF6908" evidence="3">
    <location>
        <begin position="421"/>
        <end position="517"/>
    </location>
</feature>
<dbReference type="EMBL" id="QRYQ01000015">
    <property type="protein sequence ID" value="RGU90777.1"/>
    <property type="molecule type" value="Genomic_DNA"/>
</dbReference>
<dbReference type="Gene3D" id="1.10.10.2910">
    <property type="match status" value="1"/>
</dbReference>
<accession>A0A395W5V7</accession>
<evidence type="ECO:0000313" key="5">
    <source>
        <dbReference type="Proteomes" id="UP000265489"/>
    </source>
</evidence>
<comment type="caution">
    <text evidence="4">The sequence shown here is derived from an EMBL/GenBank/DDBJ whole genome shotgun (WGS) entry which is preliminary data.</text>
</comment>
<feature type="domain" description="N-terminal" evidence="2">
    <location>
        <begin position="18"/>
        <end position="132"/>
    </location>
</feature>
<dbReference type="Pfam" id="PF08401">
    <property type="entry name" value="ArdcN"/>
    <property type="match status" value="1"/>
</dbReference>
<dbReference type="RefSeq" id="WP_118325434.1">
    <property type="nucleotide sequence ID" value="NZ_QRYH01000014.1"/>
</dbReference>
<proteinExistence type="predicted"/>
<dbReference type="GO" id="GO:0003697">
    <property type="term" value="F:single-stranded DNA binding"/>
    <property type="evidence" value="ECO:0007669"/>
    <property type="project" value="InterPro"/>
</dbReference>
<dbReference type="GeneID" id="66579863"/>
<evidence type="ECO:0000259" key="1">
    <source>
        <dbReference type="Pfam" id="PF06114"/>
    </source>
</evidence>
<evidence type="ECO:0000259" key="3">
    <source>
        <dbReference type="Pfam" id="PF21849"/>
    </source>
</evidence>
<evidence type="ECO:0000313" key="4">
    <source>
        <dbReference type="EMBL" id="RGU90777.1"/>
    </source>
</evidence>
<dbReference type="Proteomes" id="UP000265489">
    <property type="component" value="Unassembled WGS sequence"/>
</dbReference>
<sequence length="559" mass="64634">MSEYKSKDEKTKQAFSMIEQGVKDVYSSESFKQYLSCLSKFHSYSLNNTLLILSQKPEASLVAGYRAWQTNFNRHVNKGEKGLMILAPVTTKEDRLMNKHDENGNVILDESGNPVQEMRVVNLTHFKTTTVFDISQTSGDPLPSLVHDLTGSSNEVKSIIQTIQSVCTIPIEFKTETEDLSFITGAKGYYSPRKDKIVINKDLEDLQTAKTLIHEYAHSILHKETDKNQSQREIEAESLAFVICDHFGIDTSEYSFGYIASYANKDYSELKSILVNIQSKAHEMIELIEPVFKENLHMLEKENQYITPVEMEELNHDIVLKIASVMEQYKGVMSDSNITTSDIHETIDQEISNLLTDNKEYKVQDHLYQNNEVYQFALHSACYDAFMNEEFDPKQSWFMDHSIERRNYELFEKIASPLLTNSAYYMKYGTPNYMDLNIEIIGDDRLAMAHNYVLNGDVMADPDVEFTVDKKNRMLYPQTYQQDSLQYFERVDGDSTCARELNHFMHEWLTNVIDQKYKVQTIYTEDKELSIKENPNTVRNFCKQNGIGMMAPKLKELEK</sequence>
<reference evidence="4 5" key="1">
    <citation type="submission" date="2018-08" db="EMBL/GenBank/DDBJ databases">
        <title>A genome reference for cultivated species of the human gut microbiota.</title>
        <authorList>
            <person name="Zou Y."/>
            <person name="Xue W."/>
            <person name="Luo G."/>
        </authorList>
    </citation>
    <scope>NUCLEOTIDE SEQUENCE [LARGE SCALE GENOMIC DNA]</scope>
    <source>
        <strain evidence="4 5">AF15-20</strain>
    </source>
</reference>
<feature type="domain" description="IrrE N-terminal-like" evidence="1">
    <location>
        <begin position="184"/>
        <end position="241"/>
    </location>
</feature>
<evidence type="ECO:0000259" key="2">
    <source>
        <dbReference type="Pfam" id="PF08401"/>
    </source>
</evidence>
<name>A0A395W5V7_9FIRM</name>
<dbReference type="Pfam" id="PF21849">
    <property type="entry name" value="DUF6908"/>
    <property type="match status" value="1"/>
</dbReference>
<dbReference type="InterPro" id="IPR013610">
    <property type="entry name" value="ArdC_N"/>
</dbReference>
<dbReference type="Pfam" id="PF06114">
    <property type="entry name" value="Peptidase_M78"/>
    <property type="match status" value="1"/>
</dbReference>